<dbReference type="SUPFAM" id="SSF53448">
    <property type="entry name" value="Nucleotide-diphospho-sugar transferases"/>
    <property type="match status" value="1"/>
</dbReference>
<evidence type="ECO:0000256" key="4">
    <source>
        <dbReference type="ARBA" id="ARBA00022679"/>
    </source>
</evidence>
<evidence type="ECO:0000256" key="2">
    <source>
        <dbReference type="ARBA" id="ARBA00022475"/>
    </source>
</evidence>
<dbReference type="Pfam" id="PF00535">
    <property type="entry name" value="Glycos_transf_2"/>
    <property type="match status" value="1"/>
</dbReference>
<comment type="pathway">
    <text evidence="7">Carotenoid biosynthesis; staphyloxanthin biosynthesis; staphyloxanthin from farnesyl diphosphate: step 4/5.</text>
</comment>
<proteinExistence type="inferred from homology"/>
<evidence type="ECO:0000256" key="6">
    <source>
        <dbReference type="ARBA" id="ARBA00037281"/>
    </source>
</evidence>
<dbReference type="InterPro" id="IPR029044">
    <property type="entry name" value="Nucleotide-diphossugar_trans"/>
</dbReference>
<dbReference type="EMBL" id="QGLD01000008">
    <property type="protein sequence ID" value="RAL70639.1"/>
    <property type="molecule type" value="Genomic_DNA"/>
</dbReference>
<dbReference type="EMBL" id="QGLC01000009">
    <property type="protein sequence ID" value="RAL69320.1"/>
    <property type="molecule type" value="Genomic_DNA"/>
</dbReference>
<evidence type="ECO:0000313" key="13">
    <source>
        <dbReference type="Proteomes" id="UP000248786"/>
    </source>
</evidence>
<evidence type="ECO:0000259" key="10">
    <source>
        <dbReference type="Pfam" id="PF00535"/>
    </source>
</evidence>
<evidence type="ECO:0000256" key="5">
    <source>
        <dbReference type="ARBA" id="ARBA00023136"/>
    </source>
</evidence>
<dbReference type="PANTHER" id="PTHR43646">
    <property type="entry name" value="GLYCOSYLTRANSFERASE"/>
    <property type="match status" value="1"/>
</dbReference>
<dbReference type="GO" id="GO:0016757">
    <property type="term" value="F:glycosyltransferase activity"/>
    <property type="evidence" value="ECO:0007669"/>
    <property type="project" value="UniProtKB-KW"/>
</dbReference>
<dbReference type="GO" id="GO:0005886">
    <property type="term" value="C:plasma membrane"/>
    <property type="evidence" value="ECO:0007669"/>
    <property type="project" value="UniProtKB-SubCell"/>
</dbReference>
<evidence type="ECO:0000313" key="14">
    <source>
        <dbReference type="Proteomes" id="UP000249146"/>
    </source>
</evidence>
<dbReference type="InterPro" id="IPR001173">
    <property type="entry name" value="Glyco_trans_2-like"/>
</dbReference>
<comment type="function">
    <text evidence="6">Catalyzes the glycosylation of 4,4'-diaponeurosporenoate, i.e. the esterification of glucose at the C1'' position with the carboxyl group of 4,4'-diaponeurosporenic acid, to form glycosyl-4,4'-diaponeurosporenoate. This is a step in the biosynthesis of staphyloxanthin, an orange pigment present in most staphylococci strains.</text>
</comment>
<gene>
    <name evidence="12" type="ORF">C1G86_0228</name>
    <name evidence="11" type="ORF">C1G87_0241</name>
</gene>
<evidence type="ECO:0000256" key="3">
    <source>
        <dbReference type="ARBA" id="ARBA00022676"/>
    </source>
</evidence>
<keyword evidence="4 12" id="KW-0808">Transferase</keyword>
<dbReference type="AlphaFoldDB" id="A0A328ETH8"/>
<dbReference type="RefSeq" id="WP_059280029.1">
    <property type="nucleotide sequence ID" value="NZ_JSWM01000007.1"/>
</dbReference>
<feature type="domain" description="Glycosyltransferase 2-like" evidence="10">
    <location>
        <begin position="8"/>
        <end position="130"/>
    </location>
</feature>
<evidence type="ECO:0000313" key="12">
    <source>
        <dbReference type="EMBL" id="RAL70639.1"/>
    </source>
</evidence>
<evidence type="ECO:0000256" key="7">
    <source>
        <dbReference type="ARBA" id="ARBA00037904"/>
    </source>
</evidence>
<dbReference type="Gene3D" id="3.90.550.10">
    <property type="entry name" value="Spore Coat Polysaccharide Biosynthesis Protein SpsA, Chain A"/>
    <property type="match status" value="1"/>
</dbReference>
<keyword evidence="2" id="KW-1003">Cell membrane</keyword>
<keyword evidence="3" id="KW-0328">Glycosyltransferase</keyword>
<comment type="caution">
    <text evidence="12">The sequence shown here is derived from an EMBL/GenBank/DDBJ whole genome shotgun (WGS) entry which is preliminary data.</text>
</comment>
<comment type="similarity">
    <text evidence="8">Belongs to the glycosyltransferase 2 family. CrtQ subfamily.</text>
</comment>
<evidence type="ECO:0000256" key="1">
    <source>
        <dbReference type="ARBA" id="ARBA00004236"/>
    </source>
</evidence>
<evidence type="ECO:0000256" key="8">
    <source>
        <dbReference type="ARBA" id="ARBA00038120"/>
    </source>
</evidence>
<keyword evidence="5" id="KW-0472">Membrane</keyword>
<dbReference type="Proteomes" id="UP000248786">
    <property type="component" value="Unassembled WGS sequence"/>
</dbReference>
<protein>
    <recommendedName>
        <fullName evidence="9">4,4'-diaponeurosporenoate glycosyltransferase</fullName>
    </recommendedName>
</protein>
<evidence type="ECO:0000313" key="11">
    <source>
        <dbReference type="EMBL" id="RAL69320.1"/>
    </source>
</evidence>
<name>A0A328ETH8_9CHLR</name>
<dbReference type="PANTHER" id="PTHR43646:SF2">
    <property type="entry name" value="GLYCOSYLTRANSFERASE 2-LIKE DOMAIN-CONTAINING PROTEIN"/>
    <property type="match status" value="1"/>
</dbReference>
<reference evidence="13 14" key="1">
    <citation type="submission" date="2018-05" db="EMBL/GenBank/DDBJ databases">
        <title>Draft genome sequences of Dehalococcoides mccartyi strains RC and KS.</title>
        <authorList>
            <person name="Higgins S.A."/>
            <person name="Padilla-Crespo E."/>
            <person name="Loeffler F.E."/>
        </authorList>
    </citation>
    <scope>NUCLEOTIDE SEQUENCE [LARGE SCALE GENOMIC DNA]</scope>
    <source>
        <strain evidence="12 13">KS</strain>
        <strain evidence="11 14">RC</strain>
    </source>
</reference>
<organism evidence="12 13">
    <name type="scientific">Dehalococcoides mccartyi</name>
    <dbReference type="NCBI Taxonomy" id="61435"/>
    <lineage>
        <taxon>Bacteria</taxon>
        <taxon>Bacillati</taxon>
        <taxon>Chloroflexota</taxon>
        <taxon>Dehalococcoidia</taxon>
        <taxon>Dehalococcoidales</taxon>
        <taxon>Dehalococcoidaceae</taxon>
        <taxon>Dehalococcoides</taxon>
    </lineage>
</organism>
<evidence type="ECO:0000256" key="9">
    <source>
        <dbReference type="ARBA" id="ARBA00040345"/>
    </source>
</evidence>
<sequence>MEDYVPLSVIVCARNAEKTIGSCLESIMKNSPAEIILVDGDSTDKTVSLAAAFTQHILNDRGRGTSFAHQIGSEIAGYDYIMFVDADVELPPYALGQMFAELKKAKLDGIYARTEGAGQGNFWERAATDFLSCRPNPAGIWFGAALVSRDIVLKYGFDSFISPGDDVDFNRRALSGGCVFGISAVRVKHHHRTTFKNVVHQYIWYGKGNSRLAWKNGLLILRFWPPFPAVYGLLYSLGHFKFRPVSLHLLAFVFQSWGMVCGLTELIFNPPPDRPRRPCWKCGI</sequence>
<comment type="subcellular location">
    <subcellularLocation>
        <location evidence="1">Cell membrane</location>
    </subcellularLocation>
</comment>
<dbReference type="Proteomes" id="UP000249146">
    <property type="component" value="Unassembled WGS sequence"/>
</dbReference>
<accession>A0A328ETH8</accession>